<dbReference type="GeneID" id="33327725"/>
<evidence type="ECO:0000313" key="3">
    <source>
        <dbReference type="Proteomes" id="UP000250085"/>
    </source>
</evidence>
<dbReference type="Proteomes" id="UP000250085">
    <property type="component" value="Chromosome"/>
</dbReference>
<organism evidence="2 3">
    <name type="scientific">Thermococcus radiotolerans</name>
    <dbReference type="NCBI Taxonomy" id="187880"/>
    <lineage>
        <taxon>Archaea</taxon>
        <taxon>Methanobacteriati</taxon>
        <taxon>Methanobacteriota</taxon>
        <taxon>Thermococci</taxon>
        <taxon>Thermococcales</taxon>
        <taxon>Thermococcaceae</taxon>
        <taxon>Thermococcus</taxon>
    </lineage>
</organism>
<dbReference type="KEGG" id="trl:A3L10_02720"/>
<keyword evidence="1" id="KW-0175">Coiled coil</keyword>
<protein>
    <submittedName>
        <fullName evidence="2">Uncharacterized protein</fullName>
    </submittedName>
</protein>
<evidence type="ECO:0000313" key="2">
    <source>
        <dbReference type="EMBL" id="ASJ14098.1"/>
    </source>
</evidence>
<proteinExistence type="predicted"/>
<feature type="coiled-coil region" evidence="1">
    <location>
        <begin position="67"/>
        <end position="118"/>
    </location>
</feature>
<evidence type="ECO:0000256" key="1">
    <source>
        <dbReference type="SAM" id="Coils"/>
    </source>
</evidence>
<dbReference type="AlphaFoldDB" id="A0A2Z2MW68"/>
<name>A0A2Z2MW68_9EURY</name>
<gene>
    <name evidence="2" type="ORF">A3L10_02720</name>
</gene>
<accession>A0A2Z2MW68</accession>
<dbReference type="EMBL" id="CP015106">
    <property type="protein sequence ID" value="ASJ14098.1"/>
    <property type="molecule type" value="Genomic_DNA"/>
</dbReference>
<reference evidence="2 3" key="1">
    <citation type="submission" date="2016-04" db="EMBL/GenBank/DDBJ databases">
        <title>Complete genome sequence of Thermococcus radiotolerans type strain EJ2.</title>
        <authorList>
            <person name="Oger P.M."/>
        </authorList>
    </citation>
    <scope>NUCLEOTIDE SEQUENCE [LARGE SCALE GENOMIC DNA]</scope>
    <source>
        <strain evidence="2 3">EJ2</strain>
    </source>
</reference>
<sequence>MGKETSIVEKLELVIPGFHGYKKKELIREDDRLVRGKVADTLALARREMERALQRCAMVGCAQMVAIDNLRKKLMALESRVRHAEAGYRGYFDRVKFKEEELNRLLEYDAKMIELAEEVLNEVKALNGQIANPQALGMAVLNLDDKLNSFEEILSKRMSFAAGEWDGSGHRMG</sequence>
<dbReference type="RefSeq" id="WP_088866289.1">
    <property type="nucleotide sequence ID" value="NZ_CP015106.1"/>
</dbReference>
<dbReference type="OrthoDB" id="10147at2157"/>
<keyword evidence="3" id="KW-1185">Reference proteome</keyword>